<dbReference type="EMBL" id="JBJKFK010000059">
    <property type="protein sequence ID" value="KAL3320344.1"/>
    <property type="molecule type" value="Genomic_DNA"/>
</dbReference>
<dbReference type="InterPro" id="IPR036612">
    <property type="entry name" value="KH_dom_type_1_sf"/>
</dbReference>
<dbReference type="GO" id="GO:0003723">
    <property type="term" value="F:RNA binding"/>
    <property type="evidence" value="ECO:0007669"/>
    <property type="project" value="UniProtKB-UniRule"/>
</dbReference>
<evidence type="ECO:0000313" key="6">
    <source>
        <dbReference type="Proteomes" id="UP001626550"/>
    </source>
</evidence>
<sequence length="313" mass="34599">MILLIPYNPKLQHPAKMHIPDASGGERVFVLETSDIPTVCAIARDILEKLKVRYSANFFTRFKDVCNGEASDNRRQYKIHRDQAPSSSDSEPLVDLRVLVHQSQAGSVIGKGGERIKELRNKFKMKMIKVFQVCAPRSSDRVIQMISTIDCVVSCLESMLESINYGGWLSAEGQRVYQQTGQLPQPMLPGMANQVMMPQGAYPAHMLAAYTGNPMVQAGPQLQQVQRQVPMVRDLTPNNRGGGRGGASNRGGRGGGRGGNFSSRGGNLNVRKPYNQMQGMASQMMPQMAPMPQQNMAPNQNYFQNQSFMGPHT</sequence>
<evidence type="ECO:0000256" key="1">
    <source>
        <dbReference type="ARBA" id="ARBA00022737"/>
    </source>
</evidence>
<dbReference type="SUPFAM" id="SSF54791">
    <property type="entry name" value="Eukaryotic type KH-domain (KH-domain type I)"/>
    <property type="match status" value="1"/>
</dbReference>
<evidence type="ECO:0000313" key="5">
    <source>
        <dbReference type="EMBL" id="KAL3320344.1"/>
    </source>
</evidence>
<dbReference type="PANTHER" id="PTHR10288">
    <property type="entry name" value="KH DOMAIN CONTAINING RNA BINDING PROTEIN"/>
    <property type="match status" value="1"/>
</dbReference>
<evidence type="ECO:0000256" key="3">
    <source>
        <dbReference type="SAM" id="MobiDB-lite"/>
    </source>
</evidence>
<feature type="domain" description="K Homology" evidence="4">
    <location>
        <begin position="92"/>
        <end position="164"/>
    </location>
</feature>
<organism evidence="5 6">
    <name type="scientific">Cichlidogyrus casuarinus</name>
    <dbReference type="NCBI Taxonomy" id="1844966"/>
    <lineage>
        <taxon>Eukaryota</taxon>
        <taxon>Metazoa</taxon>
        <taxon>Spiralia</taxon>
        <taxon>Lophotrochozoa</taxon>
        <taxon>Platyhelminthes</taxon>
        <taxon>Monogenea</taxon>
        <taxon>Monopisthocotylea</taxon>
        <taxon>Dactylogyridea</taxon>
        <taxon>Ancyrocephalidae</taxon>
        <taxon>Cichlidogyrus</taxon>
    </lineage>
</organism>
<protein>
    <recommendedName>
        <fullName evidence="4">K Homology domain-containing protein</fullName>
    </recommendedName>
</protein>
<keyword evidence="6" id="KW-1185">Reference proteome</keyword>
<gene>
    <name evidence="5" type="ORF">Ciccas_000984</name>
</gene>
<dbReference type="PROSITE" id="PS50084">
    <property type="entry name" value="KH_TYPE_1"/>
    <property type="match status" value="1"/>
</dbReference>
<keyword evidence="2" id="KW-0694">RNA-binding</keyword>
<evidence type="ECO:0000256" key="2">
    <source>
        <dbReference type="PROSITE-ProRule" id="PRU00117"/>
    </source>
</evidence>
<evidence type="ECO:0000259" key="4">
    <source>
        <dbReference type="SMART" id="SM00322"/>
    </source>
</evidence>
<proteinExistence type="predicted"/>
<name>A0ABD2QLF0_9PLAT</name>
<dbReference type="InterPro" id="IPR004088">
    <property type="entry name" value="KH_dom_type_1"/>
</dbReference>
<dbReference type="Proteomes" id="UP001626550">
    <property type="component" value="Unassembled WGS sequence"/>
</dbReference>
<comment type="caution">
    <text evidence="5">The sequence shown here is derived from an EMBL/GenBank/DDBJ whole genome shotgun (WGS) entry which is preliminary data.</text>
</comment>
<keyword evidence="1" id="KW-0677">Repeat</keyword>
<dbReference type="AlphaFoldDB" id="A0ABD2QLF0"/>
<feature type="region of interest" description="Disordered" evidence="3">
    <location>
        <begin position="234"/>
        <end position="269"/>
    </location>
</feature>
<dbReference type="Pfam" id="PF00013">
    <property type="entry name" value="KH_1"/>
    <property type="match status" value="1"/>
</dbReference>
<dbReference type="InterPro" id="IPR004087">
    <property type="entry name" value="KH_dom"/>
</dbReference>
<reference evidence="5 6" key="1">
    <citation type="submission" date="2024-11" db="EMBL/GenBank/DDBJ databases">
        <title>Adaptive evolution of stress response genes in parasites aligns with host niche diversity.</title>
        <authorList>
            <person name="Hahn C."/>
            <person name="Resl P."/>
        </authorList>
    </citation>
    <scope>NUCLEOTIDE SEQUENCE [LARGE SCALE GENOMIC DNA]</scope>
    <source>
        <strain evidence="5">EGGRZ-B1_66</strain>
        <tissue evidence="5">Body</tissue>
    </source>
</reference>
<feature type="compositionally biased region" description="Low complexity" evidence="3">
    <location>
        <begin position="260"/>
        <end position="269"/>
    </location>
</feature>
<feature type="compositionally biased region" description="Gly residues" evidence="3">
    <location>
        <begin position="240"/>
        <end position="259"/>
    </location>
</feature>
<dbReference type="Gene3D" id="3.30.1370.10">
    <property type="entry name" value="K Homology domain, type 1"/>
    <property type="match status" value="1"/>
</dbReference>
<accession>A0ABD2QLF0</accession>
<dbReference type="SMART" id="SM00322">
    <property type="entry name" value="KH"/>
    <property type="match status" value="1"/>
</dbReference>